<dbReference type="EMBL" id="VLJS01000048">
    <property type="protein sequence ID" value="TWH14965.1"/>
    <property type="molecule type" value="Genomic_DNA"/>
</dbReference>
<dbReference type="RefSeq" id="WP_019398257.1">
    <property type="nucleotide sequence ID" value="NZ_VLJS01000048.1"/>
</dbReference>
<dbReference type="Proteomes" id="UP000321583">
    <property type="component" value="Unassembled WGS sequence"/>
</dbReference>
<name>A0A562DZ20_9GAMM</name>
<keyword evidence="2" id="KW-1185">Reference proteome</keyword>
<organism evidence="1 2">
    <name type="scientific">Pseudoxanthomonas taiwanensis J19</name>
    <dbReference type="NCBI Taxonomy" id="935569"/>
    <lineage>
        <taxon>Bacteria</taxon>
        <taxon>Pseudomonadati</taxon>
        <taxon>Pseudomonadota</taxon>
        <taxon>Gammaproteobacteria</taxon>
        <taxon>Lysobacterales</taxon>
        <taxon>Lysobacteraceae</taxon>
        <taxon>Pseudoxanthomonas</taxon>
    </lineage>
</organism>
<comment type="caution">
    <text evidence="1">The sequence shown here is derived from an EMBL/GenBank/DDBJ whole genome shotgun (WGS) entry which is preliminary data.</text>
</comment>
<sequence length="43" mass="4347">MEHECPELPDPCLAASPLLQESCDAAGVALFLEAVPPADPAAG</sequence>
<proteinExistence type="predicted"/>
<reference evidence="1 2" key="1">
    <citation type="submission" date="2019-07" db="EMBL/GenBank/DDBJ databases">
        <title>Genome sequencing of lignin-degrading bacterial isolates.</title>
        <authorList>
            <person name="Gladden J."/>
        </authorList>
    </citation>
    <scope>NUCLEOTIDE SEQUENCE [LARGE SCALE GENOMIC DNA]</scope>
    <source>
        <strain evidence="1 2">J19</strain>
    </source>
</reference>
<gene>
    <name evidence="1" type="ORF">L613_002000000190</name>
</gene>
<accession>A0A562DZ20</accession>
<protein>
    <submittedName>
        <fullName evidence="1">Uncharacterized protein</fullName>
    </submittedName>
</protein>
<dbReference type="AlphaFoldDB" id="A0A562DZ20"/>
<evidence type="ECO:0000313" key="1">
    <source>
        <dbReference type="EMBL" id="TWH14965.1"/>
    </source>
</evidence>
<evidence type="ECO:0000313" key="2">
    <source>
        <dbReference type="Proteomes" id="UP000321583"/>
    </source>
</evidence>